<keyword evidence="3" id="KW-0804">Transcription</keyword>
<evidence type="ECO:0000256" key="2">
    <source>
        <dbReference type="ARBA" id="ARBA00023125"/>
    </source>
</evidence>
<dbReference type="InterPro" id="IPR000835">
    <property type="entry name" value="HTH_MarR-typ"/>
</dbReference>
<organism evidence="5 6">
    <name type="scientific">Phocaeicola coprocola CAG:162</name>
    <dbReference type="NCBI Taxonomy" id="1263040"/>
    <lineage>
        <taxon>Bacteria</taxon>
        <taxon>Pseudomonadati</taxon>
        <taxon>Bacteroidota</taxon>
        <taxon>Bacteroidia</taxon>
        <taxon>Bacteroidales</taxon>
        <taxon>Bacteroidaceae</taxon>
        <taxon>Phocaeicola</taxon>
    </lineage>
</organism>
<reference evidence="5" key="1">
    <citation type="submission" date="2012-11" db="EMBL/GenBank/DDBJ databases">
        <title>Dependencies among metagenomic species, viruses, plasmids and units of genetic variation.</title>
        <authorList>
            <person name="Nielsen H.B."/>
            <person name="Almeida M."/>
            <person name="Juncker A.S."/>
            <person name="Rasmussen S."/>
            <person name="Li J."/>
            <person name="Sunagawa S."/>
            <person name="Plichta D."/>
            <person name="Gautier L."/>
            <person name="Le Chatelier E."/>
            <person name="Peletier E."/>
            <person name="Bonde I."/>
            <person name="Nielsen T."/>
            <person name="Manichanh C."/>
            <person name="Arumugam M."/>
            <person name="Batto J."/>
            <person name="Santos M.B.Q.D."/>
            <person name="Blom N."/>
            <person name="Borruel N."/>
            <person name="Burgdorf K.S."/>
            <person name="Boumezbeur F."/>
            <person name="Casellas F."/>
            <person name="Dore J."/>
            <person name="Guarner F."/>
            <person name="Hansen T."/>
            <person name="Hildebrand F."/>
            <person name="Kaas R.S."/>
            <person name="Kennedy S."/>
            <person name="Kristiansen K."/>
            <person name="Kultima J.R."/>
            <person name="Leonard P."/>
            <person name="Levenez F."/>
            <person name="Lund O."/>
            <person name="Moumen B."/>
            <person name="Le Paslier D."/>
            <person name="Pons N."/>
            <person name="Pedersen O."/>
            <person name="Prifti E."/>
            <person name="Qin J."/>
            <person name="Raes J."/>
            <person name="Tap J."/>
            <person name="Tims S."/>
            <person name="Ussery D.W."/>
            <person name="Yamada T."/>
            <person name="MetaHit consortium"/>
            <person name="Renault P."/>
            <person name="Sicheritz-Ponten T."/>
            <person name="Bork P."/>
            <person name="Wang J."/>
            <person name="Brunak S."/>
            <person name="Ehrlich S.D."/>
        </authorList>
    </citation>
    <scope>NUCLEOTIDE SEQUENCE [LARGE SCALE GENOMIC DNA]</scope>
</reference>
<name>R6CCT5_9BACT</name>
<evidence type="ECO:0000259" key="4">
    <source>
        <dbReference type="PROSITE" id="PS50995"/>
    </source>
</evidence>
<comment type="caution">
    <text evidence="5">The sequence shown here is derived from an EMBL/GenBank/DDBJ whole genome shotgun (WGS) entry which is preliminary data.</text>
</comment>
<dbReference type="PROSITE" id="PS50995">
    <property type="entry name" value="HTH_MARR_2"/>
    <property type="match status" value="1"/>
</dbReference>
<dbReference type="PRINTS" id="PR00598">
    <property type="entry name" value="HTHMARR"/>
</dbReference>
<dbReference type="SUPFAM" id="SSF46785">
    <property type="entry name" value="Winged helix' DNA-binding domain"/>
    <property type="match status" value="1"/>
</dbReference>
<dbReference type="AlphaFoldDB" id="R6CCT5"/>
<dbReference type="EMBL" id="CBCJ010000086">
    <property type="protein sequence ID" value="CDA70734.1"/>
    <property type="molecule type" value="Genomic_DNA"/>
</dbReference>
<dbReference type="PANTHER" id="PTHR42756:SF1">
    <property type="entry name" value="TRANSCRIPTIONAL REPRESSOR OF EMRAB OPERON"/>
    <property type="match status" value="1"/>
</dbReference>
<evidence type="ECO:0000313" key="6">
    <source>
        <dbReference type="Proteomes" id="UP000018362"/>
    </source>
</evidence>
<evidence type="ECO:0000313" key="5">
    <source>
        <dbReference type="EMBL" id="CDA70734.1"/>
    </source>
</evidence>
<dbReference type="Proteomes" id="UP000018362">
    <property type="component" value="Unassembled WGS sequence"/>
</dbReference>
<dbReference type="PANTHER" id="PTHR42756">
    <property type="entry name" value="TRANSCRIPTIONAL REGULATOR, MARR"/>
    <property type="match status" value="1"/>
</dbReference>
<proteinExistence type="predicted"/>
<feature type="domain" description="HTH marR-type" evidence="4">
    <location>
        <begin position="11"/>
        <end position="153"/>
    </location>
</feature>
<gene>
    <name evidence="5" type="ORF">BN509_01785</name>
</gene>
<dbReference type="SMART" id="SM00347">
    <property type="entry name" value="HTH_MARR"/>
    <property type="match status" value="1"/>
</dbReference>
<dbReference type="GO" id="GO:0003677">
    <property type="term" value="F:DNA binding"/>
    <property type="evidence" value="ECO:0007669"/>
    <property type="project" value="UniProtKB-KW"/>
</dbReference>
<keyword evidence="2" id="KW-0238">DNA-binding</keyword>
<dbReference type="Gene3D" id="1.10.10.10">
    <property type="entry name" value="Winged helix-like DNA-binding domain superfamily/Winged helix DNA-binding domain"/>
    <property type="match status" value="1"/>
</dbReference>
<dbReference type="InterPro" id="IPR036390">
    <property type="entry name" value="WH_DNA-bd_sf"/>
</dbReference>
<sequence length="157" mass="18470">MRSCLNNNYMIEQFNFDIQLIFAILNGKVSAAINRKLSRNFRQNGMEITPEQWTVLLFLWEKDGVTQQELCNATFKDKPSMTRLIDNMERQHLVVRISDKKDRRTNLIHLTKTGKELEEMARFIANKTLKEALHGLTLEELRVSQEVLRKIFTNTKD</sequence>
<dbReference type="Pfam" id="PF12802">
    <property type="entry name" value="MarR_2"/>
    <property type="match status" value="1"/>
</dbReference>
<protein>
    <submittedName>
        <fullName evidence="5">Transcriptional regulator MarR family</fullName>
    </submittedName>
</protein>
<dbReference type="InterPro" id="IPR036388">
    <property type="entry name" value="WH-like_DNA-bd_sf"/>
</dbReference>
<accession>R6CCT5</accession>
<dbReference type="GO" id="GO:0003700">
    <property type="term" value="F:DNA-binding transcription factor activity"/>
    <property type="evidence" value="ECO:0007669"/>
    <property type="project" value="InterPro"/>
</dbReference>
<keyword evidence="1" id="KW-0805">Transcription regulation</keyword>
<evidence type="ECO:0000256" key="1">
    <source>
        <dbReference type="ARBA" id="ARBA00023015"/>
    </source>
</evidence>
<evidence type="ECO:0000256" key="3">
    <source>
        <dbReference type="ARBA" id="ARBA00023163"/>
    </source>
</evidence>